<evidence type="ECO:0008006" key="5">
    <source>
        <dbReference type="Google" id="ProtNLM"/>
    </source>
</evidence>
<proteinExistence type="predicted"/>
<keyword evidence="4" id="KW-1185">Reference proteome</keyword>
<feature type="region of interest" description="Disordered" evidence="1">
    <location>
        <begin position="135"/>
        <end position="165"/>
    </location>
</feature>
<organism evidence="3 4">
    <name type="scientific">Pyxidicoccus parkwayensis</name>
    <dbReference type="NCBI Taxonomy" id="2813578"/>
    <lineage>
        <taxon>Bacteria</taxon>
        <taxon>Pseudomonadati</taxon>
        <taxon>Myxococcota</taxon>
        <taxon>Myxococcia</taxon>
        <taxon>Myxococcales</taxon>
        <taxon>Cystobacterineae</taxon>
        <taxon>Myxococcaceae</taxon>
        <taxon>Pyxidicoccus</taxon>
    </lineage>
</organism>
<protein>
    <recommendedName>
        <fullName evidence="5">Lipoprotein</fullName>
    </recommendedName>
</protein>
<feature type="signal peptide" evidence="2">
    <location>
        <begin position="1"/>
        <end position="26"/>
    </location>
</feature>
<evidence type="ECO:0000256" key="2">
    <source>
        <dbReference type="SAM" id="SignalP"/>
    </source>
</evidence>
<evidence type="ECO:0000313" key="4">
    <source>
        <dbReference type="Proteomes" id="UP000662747"/>
    </source>
</evidence>
<feature type="chain" id="PRO_5046051834" description="Lipoprotein" evidence="2">
    <location>
        <begin position="27"/>
        <end position="165"/>
    </location>
</feature>
<evidence type="ECO:0000256" key="1">
    <source>
        <dbReference type="SAM" id="MobiDB-lite"/>
    </source>
</evidence>
<feature type="compositionally biased region" description="Polar residues" evidence="1">
    <location>
        <begin position="135"/>
        <end position="151"/>
    </location>
</feature>
<name>A0ABX7NJ84_9BACT</name>
<dbReference type="Proteomes" id="UP000662747">
    <property type="component" value="Chromosome"/>
</dbReference>
<accession>A0ABX7NJ84</accession>
<dbReference type="RefSeq" id="WP_206720520.1">
    <property type="nucleotide sequence ID" value="NZ_CP071090.1"/>
</dbReference>
<keyword evidence="2" id="KW-0732">Signal</keyword>
<evidence type="ECO:0000313" key="3">
    <source>
        <dbReference type="EMBL" id="QSQ18932.1"/>
    </source>
</evidence>
<sequence length="165" mass="16594">MNRTALTVLSGLLALTATVACSSSQAKPTSSAASSDTAKLSAPVTVDAKLDGEKAHVTLRFDAPASDVQVNVSGLDGLAVKSEASPVKGGSFARADEKSFDVDITPGPGRSLLVVAISGTFQGAPLSKVVTFSTGKPTAEQQKTSGTTVTGSDGERIKIMPSGGQ</sequence>
<dbReference type="EMBL" id="CP071090">
    <property type="protein sequence ID" value="QSQ18932.1"/>
    <property type="molecule type" value="Genomic_DNA"/>
</dbReference>
<dbReference type="PROSITE" id="PS51257">
    <property type="entry name" value="PROKAR_LIPOPROTEIN"/>
    <property type="match status" value="1"/>
</dbReference>
<gene>
    <name evidence="3" type="ORF">JY651_26635</name>
</gene>
<reference evidence="3 4" key="1">
    <citation type="submission" date="2021-02" db="EMBL/GenBank/DDBJ databases">
        <title>De Novo genome assembly of isolated myxobacteria.</title>
        <authorList>
            <person name="Stevens D.C."/>
        </authorList>
    </citation>
    <scope>NUCLEOTIDE SEQUENCE [LARGE SCALE GENOMIC DNA]</scope>
    <source>
        <strain evidence="4">SCPEA02</strain>
    </source>
</reference>